<evidence type="ECO:0000256" key="6">
    <source>
        <dbReference type="SAM" id="Phobius"/>
    </source>
</evidence>
<name>A0A6J6BLL7_9ZZZZ</name>
<dbReference type="EMBL" id="CAEZSC010000067">
    <property type="protein sequence ID" value="CAB4539961.1"/>
    <property type="molecule type" value="Genomic_DNA"/>
</dbReference>
<evidence type="ECO:0000313" key="9">
    <source>
        <dbReference type="EMBL" id="CAB4539961.1"/>
    </source>
</evidence>
<comment type="subcellular location">
    <subcellularLocation>
        <location evidence="1">Cell membrane</location>
        <topology evidence="1">Multi-pass membrane protein</topology>
    </subcellularLocation>
</comment>
<feature type="transmembrane region" description="Helical" evidence="6">
    <location>
        <begin position="416"/>
        <end position="433"/>
    </location>
</feature>
<feature type="transmembrane region" description="Helical" evidence="6">
    <location>
        <begin position="292"/>
        <end position="315"/>
    </location>
</feature>
<organism evidence="9">
    <name type="scientific">freshwater metagenome</name>
    <dbReference type="NCBI Taxonomy" id="449393"/>
    <lineage>
        <taxon>unclassified sequences</taxon>
        <taxon>metagenomes</taxon>
        <taxon>ecological metagenomes</taxon>
    </lineage>
</organism>
<feature type="domain" description="ComEC/Rec2-related protein" evidence="8">
    <location>
        <begin position="174"/>
        <end position="436"/>
    </location>
</feature>
<gene>
    <name evidence="9" type="ORF">UFOPK1380_00994</name>
</gene>
<feature type="transmembrane region" description="Helical" evidence="6">
    <location>
        <begin position="358"/>
        <end position="377"/>
    </location>
</feature>
<evidence type="ECO:0000256" key="3">
    <source>
        <dbReference type="ARBA" id="ARBA00022692"/>
    </source>
</evidence>
<dbReference type="AlphaFoldDB" id="A0A6J6BLL7"/>
<dbReference type="PANTHER" id="PTHR30619:SF1">
    <property type="entry name" value="RECOMBINATION PROTEIN 2"/>
    <property type="match status" value="1"/>
</dbReference>
<feature type="transmembrane region" description="Helical" evidence="6">
    <location>
        <begin position="228"/>
        <end position="245"/>
    </location>
</feature>
<dbReference type="Gene3D" id="3.60.15.10">
    <property type="entry name" value="Ribonuclease Z/Hydroxyacylglutathione hydrolase-like"/>
    <property type="match status" value="1"/>
</dbReference>
<feature type="transmembrane region" description="Helical" evidence="6">
    <location>
        <begin position="384"/>
        <end position="404"/>
    </location>
</feature>
<evidence type="ECO:0000256" key="1">
    <source>
        <dbReference type="ARBA" id="ARBA00004651"/>
    </source>
</evidence>
<accession>A0A6J6BLL7</accession>
<dbReference type="InterPro" id="IPR036866">
    <property type="entry name" value="RibonucZ/Hydroxyglut_hydro"/>
</dbReference>
<evidence type="ECO:0000259" key="7">
    <source>
        <dbReference type="Pfam" id="PF00753"/>
    </source>
</evidence>
<keyword evidence="3 6" id="KW-0812">Transmembrane</keyword>
<evidence type="ECO:0000259" key="8">
    <source>
        <dbReference type="Pfam" id="PF03772"/>
    </source>
</evidence>
<dbReference type="GO" id="GO:0005886">
    <property type="term" value="C:plasma membrane"/>
    <property type="evidence" value="ECO:0007669"/>
    <property type="project" value="UniProtKB-SubCell"/>
</dbReference>
<evidence type="ECO:0000256" key="5">
    <source>
        <dbReference type="ARBA" id="ARBA00023136"/>
    </source>
</evidence>
<keyword evidence="4 6" id="KW-1133">Transmembrane helix</keyword>
<sequence length="725" mass="78010">MIFLFLKLGRALSILIVCALLIGASTLALREFSLKNHSIEQIFGESVTFHATVISDPAWSKPSVRGAQFHSPSMTFLARAQEIQSTSQKWKIRAPIRVMSRGSVSLIPGDEFEGEGKILKSKERKVLALVILNRAPVKIESAGKLMQVTTGIRHRFSDLSRSINGDSGALIPGLVLGDTSRESPQFISEMRRVGLTHLTAVSGENFAIIAATMLWLSQWIFRKRRVRIIVTALVLIGFIFLVRPSPSVLRASVMTAVLLMAKARGSESEPLASLGFAIGTLVLLDPFQALDAGFALSVAATAGILLLSPKISIILQSRGLPKAVADFLAIPISATALCTPVIVAISGQISLVSIPANLLVTLVVAPITIGGFIAALLPPQLDQIAHLLLVLINPCAEWIVWVAHQGAKFSVLSLPQNAFGLCLVILILLSLLLRIWKVSVAILGIIGGLLLFASASWPGSHWSVVNCDVGQGDAMVINLGNHRAIVIDTGPDPELMRRCLQDLKINLIPLLVLTHFHADHVEGLSGILRTARVESAWVSNSQQPTGEYARTLTLLGAIPTSVVHQGQRVSFQTAVGSGEIQVMWPRDRIDSFDSLPGDGSAINNSSVALLITLGKLSLFTTGDIEPPAQAALLADINLPHVAIFKVPHHGSAYQDWDLVDALDPVLAIISVGADNSYGHPSPKTLSALQKRGIAVLRTDRDGALSIDQSLRIRVQTRAWWKISWG</sequence>
<dbReference type="InterPro" id="IPR035681">
    <property type="entry name" value="ComA-like_MBL"/>
</dbReference>
<dbReference type="Pfam" id="PF03772">
    <property type="entry name" value="Competence"/>
    <property type="match status" value="1"/>
</dbReference>
<dbReference type="Pfam" id="PF00753">
    <property type="entry name" value="Lactamase_B"/>
    <property type="match status" value="1"/>
</dbReference>
<dbReference type="PANTHER" id="PTHR30619">
    <property type="entry name" value="DNA INTERNALIZATION/COMPETENCE PROTEIN COMEC/REC2"/>
    <property type="match status" value="1"/>
</dbReference>
<evidence type="ECO:0000256" key="4">
    <source>
        <dbReference type="ARBA" id="ARBA00022989"/>
    </source>
</evidence>
<dbReference type="CDD" id="cd07731">
    <property type="entry name" value="ComA-like_MBL-fold"/>
    <property type="match status" value="1"/>
</dbReference>
<proteinExistence type="predicted"/>
<protein>
    <submittedName>
        <fullName evidence="9">Unannotated protein</fullName>
    </submittedName>
</protein>
<evidence type="ECO:0000256" key="2">
    <source>
        <dbReference type="ARBA" id="ARBA00022475"/>
    </source>
</evidence>
<reference evidence="9" key="1">
    <citation type="submission" date="2020-05" db="EMBL/GenBank/DDBJ databases">
        <authorList>
            <person name="Chiriac C."/>
            <person name="Salcher M."/>
            <person name="Ghai R."/>
            <person name="Kavagutti S V."/>
        </authorList>
    </citation>
    <scope>NUCLEOTIDE SEQUENCE</scope>
</reference>
<keyword evidence="2" id="KW-1003">Cell membrane</keyword>
<dbReference type="InterPro" id="IPR004477">
    <property type="entry name" value="ComEC_N"/>
</dbReference>
<feature type="domain" description="Metallo-beta-lactamase" evidence="7">
    <location>
        <begin position="468"/>
        <end position="543"/>
    </location>
</feature>
<feature type="transmembrane region" description="Helical" evidence="6">
    <location>
        <begin position="440"/>
        <end position="457"/>
    </location>
</feature>
<dbReference type="SUPFAM" id="SSF56281">
    <property type="entry name" value="Metallo-hydrolase/oxidoreductase"/>
    <property type="match status" value="1"/>
</dbReference>
<dbReference type="InterPro" id="IPR052159">
    <property type="entry name" value="Competence_DNA_uptake"/>
</dbReference>
<feature type="transmembrane region" description="Helical" evidence="6">
    <location>
        <begin position="327"/>
        <end position="346"/>
    </location>
</feature>
<feature type="transmembrane region" description="Helical" evidence="6">
    <location>
        <begin position="195"/>
        <end position="216"/>
    </location>
</feature>
<dbReference type="NCBIfam" id="TIGR00360">
    <property type="entry name" value="ComEC_N-term"/>
    <property type="match status" value="1"/>
</dbReference>
<dbReference type="InterPro" id="IPR001279">
    <property type="entry name" value="Metallo-B-lactamas"/>
</dbReference>
<keyword evidence="5 6" id="KW-0472">Membrane</keyword>